<protein>
    <submittedName>
        <fullName evidence="1">Unnamed protein product</fullName>
    </submittedName>
</protein>
<organism evidence="1 2">
    <name type="scientific">Candida boidinii</name>
    <name type="common">Yeast</name>
    <dbReference type="NCBI Taxonomy" id="5477"/>
    <lineage>
        <taxon>Eukaryota</taxon>
        <taxon>Fungi</taxon>
        <taxon>Dikarya</taxon>
        <taxon>Ascomycota</taxon>
        <taxon>Saccharomycotina</taxon>
        <taxon>Pichiomycetes</taxon>
        <taxon>Pichiales</taxon>
        <taxon>Pichiaceae</taxon>
        <taxon>Ogataea</taxon>
        <taxon>Ogataea/Candida clade</taxon>
    </lineage>
</organism>
<name>A0A9W6SZH4_CANBO</name>
<evidence type="ECO:0000313" key="1">
    <source>
        <dbReference type="EMBL" id="GME69624.1"/>
    </source>
</evidence>
<dbReference type="EMBL" id="BSXN01000729">
    <property type="protein sequence ID" value="GME69624.1"/>
    <property type="molecule type" value="Genomic_DNA"/>
</dbReference>
<gene>
    <name evidence="1" type="ORF">Cboi02_000245100</name>
</gene>
<proteinExistence type="predicted"/>
<dbReference type="AlphaFoldDB" id="A0A9W6SZH4"/>
<accession>A0A9W6SZH4</accession>
<reference evidence="1" key="1">
    <citation type="submission" date="2023-04" db="EMBL/GenBank/DDBJ databases">
        <title>Candida boidinii NBRC 10035.</title>
        <authorList>
            <person name="Ichikawa N."/>
            <person name="Sato H."/>
            <person name="Tonouchi N."/>
        </authorList>
    </citation>
    <scope>NUCLEOTIDE SEQUENCE</scope>
    <source>
        <strain evidence="1">NBRC 10035</strain>
    </source>
</reference>
<dbReference type="Proteomes" id="UP001165120">
    <property type="component" value="Unassembled WGS sequence"/>
</dbReference>
<keyword evidence="2" id="KW-1185">Reference proteome</keyword>
<evidence type="ECO:0000313" key="2">
    <source>
        <dbReference type="Proteomes" id="UP001165120"/>
    </source>
</evidence>
<sequence>MFYLKPWTPVASTAETHPFIFEEDPNCHILFLYSSPNKLRTKEDEEKDLQSLLFECDVSGLRSDIQKREFIKDFSELTPEYKKSFPFLVLSHYAQYLAYMAHRNSQPQRQSIYKGMSYSQGFKYYLASKYFEKHPESLHQQISTFYRCDKCPKVKTISYAKAYPHMITDEATGLFYLSTSLMEVAEKNDIVILQTDDKRKFYLCKANWHNYESDSSSFNISTLPASAKRSYERHPNLC</sequence>
<comment type="caution">
    <text evidence="1">The sequence shown here is derived from an EMBL/GenBank/DDBJ whole genome shotgun (WGS) entry which is preliminary data.</text>
</comment>